<keyword evidence="2" id="KW-1185">Reference proteome</keyword>
<gene>
    <name evidence="1" type="ORF">QYM36_006308</name>
</gene>
<dbReference type="EMBL" id="JAVRJZ010000010">
    <property type="protein sequence ID" value="KAK2717484.1"/>
    <property type="molecule type" value="Genomic_DNA"/>
</dbReference>
<dbReference type="PANTHER" id="PTHR47027">
    <property type="entry name" value="REVERSE TRANSCRIPTASE DOMAIN-CONTAINING PROTEIN"/>
    <property type="match status" value="1"/>
</dbReference>
<evidence type="ECO:0000313" key="1">
    <source>
        <dbReference type="EMBL" id="KAK2717484.1"/>
    </source>
</evidence>
<sequence length="124" mass="14439">MDDKESPKNWKLSVLIPAYKKKDKAVCSNYRSISLIDRAVKVVCIIILNRFTDTRDQLTRHEQAGFRPGRGCQEHILTFCLILQQSERFQLSAFVAFIDFVATFDSLIRTELWKIMVKKVSQQN</sequence>
<evidence type="ECO:0008006" key="3">
    <source>
        <dbReference type="Google" id="ProtNLM"/>
    </source>
</evidence>
<name>A0AA88HWC5_ARTSF</name>
<evidence type="ECO:0000313" key="2">
    <source>
        <dbReference type="Proteomes" id="UP001187531"/>
    </source>
</evidence>
<reference evidence="1" key="1">
    <citation type="submission" date="2023-07" db="EMBL/GenBank/DDBJ databases">
        <title>Chromosome-level genome assembly of Artemia franciscana.</title>
        <authorList>
            <person name="Jo E."/>
        </authorList>
    </citation>
    <scope>NUCLEOTIDE SEQUENCE</scope>
    <source>
        <tissue evidence="1">Whole body</tissue>
    </source>
</reference>
<dbReference type="AlphaFoldDB" id="A0AA88HWC5"/>
<dbReference type="PANTHER" id="PTHR47027:SF20">
    <property type="entry name" value="REVERSE TRANSCRIPTASE-LIKE PROTEIN WITH RNA-DIRECTED DNA POLYMERASE DOMAIN"/>
    <property type="match status" value="1"/>
</dbReference>
<organism evidence="1 2">
    <name type="scientific">Artemia franciscana</name>
    <name type="common">Brine shrimp</name>
    <name type="synonym">Artemia sanfranciscana</name>
    <dbReference type="NCBI Taxonomy" id="6661"/>
    <lineage>
        <taxon>Eukaryota</taxon>
        <taxon>Metazoa</taxon>
        <taxon>Ecdysozoa</taxon>
        <taxon>Arthropoda</taxon>
        <taxon>Crustacea</taxon>
        <taxon>Branchiopoda</taxon>
        <taxon>Anostraca</taxon>
        <taxon>Artemiidae</taxon>
        <taxon>Artemia</taxon>
    </lineage>
</organism>
<comment type="caution">
    <text evidence="1">The sequence shown here is derived from an EMBL/GenBank/DDBJ whole genome shotgun (WGS) entry which is preliminary data.</text>
</comment>
<protein>
    <recommendedName>
        <fullName evidence="3">Reverse transcriptase domain-containing protein</fullName>
    </recommendedName>
</protein>
<accession>A0AA88HWC5</accession>
<dbReference type="Proteomes" id="UP001187531">
    <property type="component" value="Unassembled WGS sequence"/>
</dbReference>
<proteinExistence type="predicted"/>